<dbReference type="AlphaFoldDB" id="A0A538SED7"/>
<organism evidence="2 3">
    <name type="scientific">Eiseniibacteriota bacterium</name>
    <dbReference type="NCBI Taxonomy" id="2212470"/>
    <lineage>
        <taxon>Bacteria</taxon>
        <taxon>Candidatus Eiseniibacteriota</taxon>
    </lineage>
</organism>
<feature type="chain" id="PRO_5022226975" description="FlgD Ig-like domain-containing protein" evidence="1">
    <location>
        <begin position="20"/>
        <end position="528"/>
    </location>
</feature>
<dbReference type="SUPFAM" id="SSF51445">
    <property type="entry name" value="(Trans)glycosidases"/>
    <property type="match status" value="1"/>
</dbReference>
<evidence type="ECO:0000256" key="1">
    <source>
        <dbReference type="SAM" id="SignalP"/>
    </source>
</evidence>
<feature type="signal peptide" evidence="1">
    <location>
        <begin position="1"/>
        <end position="19"/>
    </location>
</feature>
<dbReference type="Proteomes" id="UP000320184">
    <property type="component" value="Unassembled WGS sequence"/>
</dbReference>
<dbReference type="Gene3D" id="3.20.20.80">
    <property type="entry name" value="Glycosidases"/>
    <property type="match status" value="1"/>
</dbReference>
<sequence length="528" mass="56733">MSASHLIACFLSAAGLAAAAAGDLPRPEGRVSCGPAAEVRSVGASASFVTIGWLCPPVESTSVGRMSEMSGAGLDLATASQDDPGRLEDNLRRLDLARAAGMRCIIRDDRMPWSEALATPEGQALLDTIVSRYRGHPGLFGYSLGDEPVEKDFANLKKVHEAFRARDPEHPAWNNLLGRAAFPSRAAWERYVRGYLESTGAAVLCDDQYDFRRDGDAGLFVENAAGLAAIARERGIPFWAVVLLVTHGNYRVLTPGELEWQASMLLAYGARGIGYFTYWTPAPDPVWNFQPAVIDREGRRTRWYGVLARLNRRVRAAGEALAELTWLGTVHAGSVPAGGTRFVPDDWVRAVSGRAALGHFVARDGTPFILVANSDSASSRTIALTLGGFRRVCVLDSASGGLADARCSSIPGYSRLRLSLGAGGFALLRLEPPIPGGIAGGSAPDLAVDSTSREIQLRASRVAQHGYLEVLDARGQRVWERALEPGETKLTWRGDKDSGGPVPSGLYFVHLEDEAGFRVSRLEWPGGP</sequence>
<dbReference type="Gene3D" id="2.60.40.4070">
    <property type="match status" value="1"/>
</dbReference>
<keyword evidence="1" id="KW-0732">Signal</keyword>
<dbReference type="InterPro" id="IPR017853">
    <property type="entry name" value="GH"/>
</dbReference>
<evidence type="ECO:0000313" key="3">
    <source>
        <dbReference type="Proteomes" id="UP000320184"/>
    </source>
</evidence>
<name>A0A538SED7_UNCEI</name>
<evidence type="ECO:0008006" key="4">
    <source>
        <dbReference type="Google" id="ProtNLM"/>
    </source>
</evidence>
<accession>A0A538SED7</accession>
<dbReference type="EMBL" id="VBOT01000117">
    <property type="protein sequence ID" value="TMQ49724.1"/>
    <property type="molecule type" value="Genomic_DNA"/>
</dbReference>
<proteinExistence type="predicted"/>
<reference evidence="2 3" key="1">
    <citation type="journal article" date="2019" name="Nat. Microbiol.">
        <title>Mediterranean grassland soil C-N compound turnover is dependent on rainfall and depth, and is mediated by genomically divergent microorganisms.</title>
        <authorList>
            <person name="Diamond S."/>
            <person name="Andeer P.F."/>
            <person name="Li Z."/>
            <person name="Crits-Christoph A."/>
            <person name="Burstein D."/>
            <person name="Anantharaman K."/>
            <person name="Lane K.R."/>
            <person name="Thomas B.C."/>
            <person name="Pan C."/>
            <person name="Northen T.R."/>
            <person name="Banfield J.F."/>
        </authorList>
    </citation>
    <scope>NUCLEOTIDE SEQUENCE [LARGE SCALE GENOMIC DNA]</scope>
    <source>
        <strain evidence="2">WS_3</strain>
    </source>
</reference>
<gene>
    <name evidence="2" type="ORF">E6K73_09415</name>
</gene>
<comment type="caution">
    <text evidence="2">The sequence shown here is derived from an EMBL/GenBank/DDBJ whole genome shotgun (WGS) entry which is preliminary data.</text>
</comment>
<protein>
    <recommendedName>
        <fullName evidence="4">FlgD Ig-like domain-containing protein</fullName>
    </recommendedName>
</protein>
<evidence type="ECO:0000313" key="2">
    <source>
        <dbReference type="EMBL" id="TMQ49724.1"/>
    </source>
</evidence>